<comment type="caution">
    <text evidence="1">The sequence shown here is derived from an EMBL/GenBank/DDBJ whole genome shotgun (WGS) entry which is preliminary data.</text>
</comment>
<dbReference type="OrthoDB" id="4773101at2759"/>
<organism evidence="1 2">
    <name type="scientific">Monosporascus ibericus</name>
    <dbReference type="NCBI Taxonomy" id="155417"/>
    <lineage>
        <taxon>Eukaryota</taxon>
        <taxon>Fungi</taxon>
        <taxon>Dikarya</taxon>
        <taxon>Ascomycota</taxon>
        <taxon>Pezizomycotina</taxon>
        <taxon>Sordariomycetes</taxon>
        <taxon>Xylariomycetidae</taxon>
        <taxon>Xylariales</taxon>
        <taxon>Xylariales incertae sedis</taxon>
        <taxon>Monosporascus</taxon>
    </lineage>
</organism>
<reference evidence="1 2" key="1">
    <citation type="submission" date="2018-06" db="EMBL/GenBank/DDBJ databases">
        <title>Complete Genomes of Monosporascus.</title>
        <authorList>
            <person name="Robinson A.J."/>
            <person name="Natvig D.O."/>
        </authorList>
    </citation>
    <scope>NUCLEOTIDE SEQUENCE [LARGE SCALE GENOMIC DNA]</scope>
    <source>
        <strain evidence="1 2">CBS 110550</strain>
    </source>
</reference>
<gene>
    <name evidence="1" type="ORF">DL764_006945</name>
</gene>
<keyword evidence="2" id="KW-1185">Reference proteome</keyword>
<dbReference type="AlphaFoldDB" id="A0A4Q4T3F0"/>
<name>A0A4Q4T3F0_9PEZI</name>
<accession>A0A4Q4T3F0</accession>
<sequence>MWGRPATPTILSRPPQIWTFFFHLFPSLSGRATATGTPLPEYEESVGILPIVPAKGNFSTGAAFEPMVITRLERLEAGQNRIEAAILARAYRLAAWLMEVGDHPARREGLMAEAAKARRDADCCEELARCILESLKNGTSFEESMA</sequence>
<evidence type="ECO:0000313" key="1">
    <source>
        <dbReference type="EMBL" id="RYO98954.1"/>
    </source>
</evidence>
<dbReference type="EMBL" id="QJNU01000443">
    <property type="protein sequence ID" value="RYO98954.1"/>
    <property type="molecule type" value="Genomic_DNA"/>
</dbReference>
<dbReference type="Proteomes" id="UP000293360">
    <property type="component" value="Unassembled WGS sequence"/>
</dbReference>
<proteinExistence type="predicted"/>
<protein>
    <submittedName>
        <fullName evidence="1">Uncharacterized protein</fullName>
    </submittedName>
</protein>
<evidence type="ECO:0000313" key="2">
    <source>
        <dbReference type="Proteomes" id="UP000293360"/>
    </source>
</evidence>